<comment type="caution">
    <text evidence="1">The sequence shown here is derived from an EMBL/GenBank/DDBJ whole genome shotgun (WGS) entry which is preliminary data.</text>
</comment>
<sequence>MVANLESGPFNLVPSVTRASSVFTGSPEIVIKEARADTGSENPTIADDSDRLRSGGARLNCEDCQVLPTRQPHIGGRRLLYAATGAAEQGATRVEDGPHHE</sequence>
<gene>
    <name evidence="1" type="ORF">GCM10009547_31520</name>
</gene>
<accession>A0ABN1H110</accession>
<reference evidence="1 2" key="1">
    <citation type="journal article" date="2019" name="Int. J. Syst. Evol. Microbiol.">
        <title>The Global Catalogue of Microorganisms (GCM) 10K type strain sequencing project: providing services to taxonomists for standard genome sequencing and annotation.</title>
        <authorList>
            <consortium name="The Broad Institute Genomics Platform"/>
            <consortium name="The Broad Institute Genome Sequencing Center for Infectious Disease"/>
            <person name="Wu L."/>
            <person name="Ma J."/>
        </authorList>
    </citation>
    <scope>NUCLEOTIDE SEQUENCE [LARGE SCALE GENOMIC DNA]</scope>
    <source>
        <strain evidence="1 2">JCM 10671</strain>
    </source>
</reference>
<evidence type="ECO:0000313" key="2">
    <source>
        <dbReference type="Proteomes" id="UP001500957"/>
    </source>
</evidence>
<evidence type="ECO:0000313" key="1">
    <source>
        <dbReference type="EMBL" id="GAA0625878.1"/>
    </source>
</evidence>
<name>A0ABN1H110_9ACTN</name>
<proteinExistence type="predicted"/>
<dbReference type="EMBL" id="BAAAHE010000026">
    <property type="protein sequence ID" value="GAA0625878.1"/>
    <property type="molecule type" value="Genomic_DNA"/>
</dbReference>
<dbReference type="Proteomes" id="UP001500957">
    <property type="component" value="Unassembled WGS sequence"/>
</dbReference>
<protein>
    <submittedName>
        <fullName evidence="1">Uncharacterized protein</fullName>
    </submittedName>
</protein>
<organism evidence="1 2">
    <name type="scientific">Sporichthya brevicatena</name>
    <dbReference type="NCBI Taxonomy" id="171442"/>
    <lineage>
        <taxon>Bacteria</taxon>
        <taxon>Bacillati</taxon>
        <taxon>Actinomycetota</taxon>
        <taxon>Actinomycetes</taxon>
        <taxon>Sporichthyales</taxon>
        <taxon>Sporichthyaceae</taxon>
        <taxon>Sporichthya</taxon>
    </lineage>
</organism>
<keyword evidence="2" id="KW-1185">Reference proteome</keyword>